<dbReference type="Proteomes" id="UP000520156">
    <property type="component" value="Unassembled WGS sequence"/>
</dbReference>
<dbReference type="PROSITE" id="PS00519">
    <property type="entry name" value="HTH_ASNC_1"/>
    <property type="match status" value="1"/>
</dbReference>
<dbReference type="InterPro" id="IPR019885">
    <property type="entry name" value="Tscrpt_reg_HTH_AsnC-type_CS"/>
</dbReference>
<reference evidence="5 6" key="1">
    <citation type="submission" date="2020-08" db="EMBL/GenBank/DDBJ databases">
        <title>The genome sequence of Novosphingobium flavum 4Y4.</title>
        <authorList>
            <person name="Liu Y."/>
        </authorList>
    </citation>
    <scope>NUCLEOTIDE SEQUENCE [LARGE SCALE GENOMIC DNA]</scope>
    <source>
        <strain evidence="5 6">4Y4</strain>
    </source>
</reference>
<keyword evidence="1" id="KW-0805">Transcription regulation</keyword>
<dbReference type="Pfam" id="PF13412">
    <property type="entry name" value="HTH_24"/>
    <property type="match status" value="1"/>
</dbReference>
<protein>
    <submittedName>
        <fullName evidence="5">Lrp/AsnC family transcriptional regulator</fullName>
    </submittedName>
</protein>
<dbReference type="InterPro" id="IPR036388">
    <property type="entry name" value="WH-like_DNA-bd_sf"/>
</dbReference>
<dbReference type="GO" id="GO:0043200">
    <property type="term" value="P:response to amino acid"/>
    <property type="evidence" value="ECO:0007669"/>
    <property type="project" value="TreeGrafter"/>
</dbReference>
<organism evidence="5 6">
    <name type="scientific">Novosphingobium aerophilum</name>
    <dbReference type="NCBI Taxonomy" id="2839843"/>
    <lineage>
        <taxon>Bacteria</taxon>
        <taxon>Pseudomonadati</taxon>
        <taxon>Pseudomonadota</taxon>
        <taxon>Alphaproteobacteria</taxon>
        <taxon>Sphingomonadales</taxon>
        <taxon>Sphingomonadaceae</taxon>
        <taxon>Novosphingobium</taxon>
    </lineage>
</organism>
<sequence>MPDVALDAIDRRILAEVQREGRISNQDLSERVGLSPSPCLRRLRLLEERGVISGYVALVDPERVGMAVTAFVRVRLDQQADRQLATFEAAVAGFPEVMECYIMTGDADYQLRVVVPSLSAFEDFLRGKLTRIEGVSQVTTSLALRPIVYKTALPVGMVSP</sequence>
<evidence type="ECO:0000259" key="4">
    <source>
        <dbReference type="PROSITE" id="PS50956"/>
    </source>
</evidence>
<evidence type="ECO:0000256" key="2">
    <source>
        <dbReference type="ARBA" id="ARBA00023125"/>
    </source>
</evidence>
<dbReference type="Gene3D" id="3.30.70.920">
    <property type="match status" value="1"/>
</dbReference>
<dbReference type="SMART" id="SM00344">
    <property type="entry name" value="HTH_ASNC"/>
    <property type="match status" value="1"/>
</dbReference>
<dbReference type="InterPro" id="IPR000485">
    <property type="entry name" value="AsnC-type_HTH_dom"/>
</dbReference>
<evidence type="ECO:0000313" key="5">
    <source>
        <dbReference type="EMBL" id="MBC2651822.1"/>
    </source>
</evidence>
<keyword evidence="3" id="KW-0804">Transcription</keyword>
<dbReference type="RefSeq" id="WP_185683242.1">
    <property type="nucleotide sequence ID" value="NZ_JACLAU010000010.1"/>
</dbReference>
<dbReference type="InterPro" id="IPR036390">
    <property type="entry name" value="WH_DNA-bd_sf"/>
</dbReference>
<dbReference type="PANTHER" id="PTHR30154:SF34">
    <property type="entry name" value="TRANSCRIPTIONAL REGULATOR AZLB"/>
    <property type="match status" value="1"/>
</dbReference>
<dbReference type="PANTHER" id="PTHR30154">
    <property type="entry name" value="LEUCINE-RESPONSIVE REGULATORY PROTEIN"/>
    <property type="match status" value="1"/>
</dbReference>
<dbReference type="SUPFAM" id="SSF46785">
    <property type="entry name" value="Winged helix' DNA-binding domain"/>
    <property type="match status" value="1"/>
</dbReference>
<dbReference type="PRINTS" id="PR00033">
    <property type="entry name" value="HTHASNC"/>
</dbReference>
<dbReference type="InterPro" id="IPR011008">
    <property type="entry name" value="Dimeric_a/b-barrel"/>
</dbReference>
<dbReference type="GO" id="GO:0043565">
    <property type="term" value="F:sequence-specific DNA binding"/>
    <property type="evidence" value="ECO:0007669"/>
    <property type="project" value="InterPro"/>
</dbReference>
<dbReference type="InterPro" id="IPR019887">
    <property type="entry name" value="Tscrpt_reg_AsnC/Lrp_C"/>
</dbReference>
<evidence type="ECO:0000256" key="1">
    <source>
        <dbReference type="ARBA" id="ARBA00023015"/>
    </source>
</evidence>
<dbReference type="Gene3D" id="1.10.10.10">
    <property type="entry name" value="Winged helix-like DNA-binding domain superfamily/Winged helix DNA-binding domain"/>
    <property type="match status" value="1"/>
</dbReference>
<evidence type="ECO:0000313" key="6">
    <source>
        <dbReference type="Proteomes" id="UP000520156"/>
    </source>
</evidence>
<evidence type="ECO:0000256" key="3">
    <source>
        <dbReference type="ARBA" id="ARBA00023163"/>
    </source>
</evidence>
<proteinExistence type="predicted"/>
<comment type="caution">
    <text evidence="5">The sequence shown here is derived from an EMBL/GenBank/DDBJ whole genome shotgun (WGS) entry which is preliminary data.</text>
</comment>
<dbReference type="GO" id="GO:0005829">
    <property type="term" value="C:cytosol"/>
    <property type="evidence" value="ECO:0007669"/>
    <property type="project" value="TreeGrafter"/>
</dbReference>
<dbReference type="SUPFAM" id="SSF54909">
    <property type="entry name" value="Dimeric alpha+beta barrel"/>
    <property type="match status" value="1"/>
</dbReference>
<dbReference type="InterPro" id="IPR019888">
    <property type="entry name" value="Tscrpt_reg_AsnC-like"/>
</dbReference>
<dbReference type="EMBL" id="JACLAU010000010">
    <property type="protein sequence ID" value="MBC2651822.1"/>
    <property type="molecule type" value="Genomic_DNA"/>
</dbReference>
<feature type="domain" description="HTH asnC-type" evidence="4">
    <location>
        <begin position="6"/>
        <end position="67"/>
    </location>
</feature>
<dbReference type="Pfam" id="PF01037">
    <property type="entry name" value="AsnC_trans_reg"/>
    <property type="match status" value="1"/>
</dbReference>
<dbReference type="AlphaFoldDB" id="A0A7X1F7F9"/>
<keyword evidence="6" id="KW-1185">Reference proteome</keyword>
<name>A0A7X1F7F9_9SPHN</name>
<gene>
    <name evidence="5" type="ORF">H7F49_08915</name>
</gene>
<keyword evidence="2" id="KW-0238">DNA-binding</keyword>
<dbReference type="PROSITE" id="PS50956">
    <property type="entry name" value="HTH_ASNC_2"/>
    <property type="match status" value="1"/>
</dbReference>
<accession>A0A7X1F7F9</accession>